<organism evidence="1">
    <name type="scientific">bioreactor metagenome</name>
    <dbReference type="NCBI Taxonomy" id="1076179"/>
    <lineage>
        <taxon>unclassified sequences</taxon>
        <taxon>metagenomes</taxon>
        <taxon>ecological metagenomes</taxon>
    </lineage>
</organism>
<gene>
    <name evidence="1" type="ORF">SDC9_138318</name>
</gene>
<name>A0A645DPH1_9ZZZZ</name>
<dbReference type="AlphaFoldDB" id="A0A645DPH1"/>
<sequence length="83" mass="9642">MHIKEKQFAIAKIAKLLKLDGAFILSIDKSQANTIDIGENEIEIYPDNPKDIKRYAHNVNMLVEREFEKEFSHIVIIKNTCKK</sequence>
<proteinExistence type="predicted"/>
<accession>A0A645DPH1</accession>
<dbReference type="EMBL" id="VSSQ01038294">
    <property type="protein sequence ID" value="MPM91191.1"/>
    <property type="molecule type" value="Genomic_DNA"/>
</dbReference>
<evidence type="ECO:0000313" key="1">
    <source>
        <dbReference type="EMBL" id="MPM91191.1"/>
    </source>
</evidence>
<protein>
    <submittedName>
        <fullName evidence="1">Uncharacterized protein</fullName>
    </submittedName>
</protein>
<reference evidence="1" key="1">
    <citation type="submission" date="2019-08" db="EMBL/GenBank/DDBJ databases">
        <authorList>
            <person name="Kucharzyk K."/>
            <person name="Murdoch R.W."/>
            <person name="Higgins S."/>
            <person name="Loffler F."/>
        </authorList>
    </citation>
    <scope>NUCLEOTIDE SEQUENCE</scope>
</reference>
<comment type="caution">
    <text evidence="1">The sequence shown here is derived from an EMBL/GenBank/DDBJ whole genome shotgun (WGS) entry which is preliminary data.</text>
</comment>